<gene>
    <name evidence="2" type="ORF">DNL40_00565</name>
</gene>
<reference evidence="2 3" key="1">
    <citation type="submission" date="2018-06" db="EMBL/GenBank/DDBJ databases">
        <title>Whole genome sequencing of a novel hydrocarbon degrading bacterial strain, PW21 isolated from oil contaminated produced water sample.</title>
        <authorList>
            <person name="Nagkirti P."/>
            <person name="Shaikh A."/>
            <person name="Gowdaman V."/>
            <person name="Engineer A.E."/>
            <person name="Dagar S."/>
            <person name="Dhakephalkar P.K."/>
        </authorList>
    </citation>
    <scope>NUCLEOTIDE SEQUENCE [LARGE SCALE GENOMIC DNA]</scope>
    <source>
        <strain evidence="2 3">PW21</strain>
    </source>
</reference>
<name>A0A2W5XWI5_9MICO</name>
<keyword evidence="3" id="KW-1185">Reference proteome</keyword>
<evidence type="ECO:0000313" key="2">
    <source>
        <dbReference type="EMBL" id="PZR54928.1"/>
    </source>
</evidence>
<dbReference type="EMBL" id="QKWH01000001">
    <property type="protein sequence ID" value="PZR54928.1"/>
    <property type="molecule type" value="Genomic_DNA"/>
</dbReference>
<dbReference type="AlphaFoldDB" id="A0A2W5XWI5"/>
<feature type="region of interest" description="Disordered" evidence="1">
    <location>
        <begin position="1"/>
        <end position="24"/>
    </location>
</feature>
<comment type="caution">
    <text evidence="2">The sequence shown here is derived from an EMBL/GenBank/DDBJ whole genome shotgun (WGS) entry which is preliminary data.</text>
</comment>
<feature type="compositionally biased region" description="Low complexity" evidence="1">
    <location>
        <begin position="1"/>
        <end position="14"/>
    </location>
</feature>
<evidence type="ECO:0000313" key="3">
    <source>
        <dbReference type="Proteomes" id="UP000248783"/>
    </source>
</evidence>
<sequence length="174" mass="19320">MTGLDDLLGTDSLTPAPQGARWADVRDVPPQTLPDVLLEHWEDLHPKDLRSAVREAWTSQDDPEALLDAETWAELFDEAGYQVDGRPADKESDLEPLMDDVVLTLYRAAREPRGLGWTTDLRAARAAAARDGGRVWRVALGPEYVLARFTDPWDGTEQLVVDVTDLDGGDFRPV</sequence>
<dbReference type="Proteomes" id="UP000248783">
    <property type="component" value="Unassembled WGS sequence"/>
</dbReference>
<evidence type="ECO:0000256" key="1">
    <source>
        <dbReference type="SAM" id="MobiDB-lite"/>
    </source>
</evidence>
<organism evidence="2 3">
    <name type="scientific">Xylanimonas oleitrophica</name>
    <dbReference type="NCBI Taxonomy" id="2607479"/>
    <lineage>
        <taxon>Bacteria</taxon>
        <taxon>Bacillati</taxon>
        <taxon>Actinomycetota</taxon>
        <taxon>Actinomycetes</taxon>
        <taxon>Micrococcales</taxon>
        <taxon>Promicromonosporaceae</taxon>
        <taxon>Xylanimonas</taxon>
    </lineage>
</organism>
<protein>
    <submittedName>
        <fullName evidence="2">Uncharacterized protein</fullName>
    </submittedName>
</protein>
<proteinExistence type="predicted"/>
<dbReference type="RefSeq" id="WP_111249292.1">
    <property type="nucleotide sequence ID" value="NZ_QKWH01000001.1"/>
</dbReference>
<accession>A0A2W5XWI5</accession>